<dbReference type="Proteomes" id="UP001295423">
    <property type="component" value="Unassembled WGS sequence"/>
</dbReference>
<dbReference type="InterPro" id="IPR051697">
    <property type="entry name" value="Patched_domain-protein"/>
</dbReference>
<dbReference type="InterPro" id="IPR000731">
    <property type="entry name" value="SSD"/>
</dbReference>
<feature type="transmembrane region" description="Helical" evidence="3">
    <location>
        <begin position="742"/>
        <end position="766"/>
    </location>
</feature>
<evidence type="ECO:0000313" key="6">
    <source>
        <dbReference type="Proteomes" id="UP001295423"/>
    </source>
</evidence>
<dbReference type="Pfam" id="PF12349">
    <property type="entry name" value="Sterol-sensing"/>
    <property type="match status" value="1"/>
</dbReference>
<keyword evidence="3" id="KW-0472">Membrane</keyword>
<feature type="transmembrane region" description="Helical" evidence="3">
    <location>
        <begin position="333"/>
        <end position="353"/>
    </location>
</feature>
<evidence type="ECO:0000259" key="4">
    <source>
        <dbReference type="PROSITE" id="PS50156"/>
    </source>
</evidence>
<organism evidence="5 6">
    <name type="scientific">Cylindrotheca closterium</name>
    <dbReference type="NCBI Taxonomy" id="2856"/>
    <lineage>
        <taxon>Eukaryota</taxon>
        <taxon>Sar</taxon>
        <taxon>Stramenopiles</taxon>
        <taxon>Ochrophyta</taxon>
        <taxon>Bacillariophyta</taxon>
        <taxon>Bacillariophyceae</taxon>
        <taxon>Bacillariophycidae</taxon>
        <taxon>Bacillariales</taxon>
        <taxon>Bacillariaceae</taxon>
        <taxon>Cylindrotheca</taxon>
    </lineage>
</organism>
<gene>
    <name evidence="5" type="ORF">CYCCA115_LOCUS5797</name>
</gene>
<proteinExistence type="inferred from homology"/>
<dbReference type="EMBL" id="CAKOGP040000668">
    <property type="protein sequence ID" value="CAJ1937746.1"/>
    <property type="molecule type" value="Genomic_DNA"/>
</dbReference>
<dbReference type="AlphaFoldDB" id="A0AAD2CVC7"/>
<evidence type="ECO:0000256" key="3">
    <source>
        <dbReference type="SAM" id="Phobius"/>
    </source>
</evidence>
<feature type="transmembrane region" description="Helical" evidence="3">
    <location>
        <begin position="488"/>
        <end position="510"/>
    </location>
</feature>
<accession>A0AAD2CVC7</accession>
<comment type="similarity">
    <text evidence="1">Belongs to the patched family.</text>
</comment>
<keyword evidence="6" id="KW-1185">Reference proteome</keyword>
<feature type="domain" description="SSD" evidence="4">
    <location>
        <begin position="269"/>
        <end position="434"/>
    </location>
</feature>
<dbReference type="PANTHER" id="PTHR10796">
    <property type="entry name" value="PATCHED-RELATED"/>
    <property type="match status" value="1"/>
</dbReference>
<protein>
    <recommendedName>
        <fullName evidence="4">SSD domain-containing protein</fullName>
    </recommendedName>
</protein>
<feature type="transmembrane region" description="Helical" evidence="3">
    <location>
        <begin position="716"/>
        <end position="735"/>
    </location>
</feature>
<dbReference type="PANTHER" id="PTHR10796:SF92">
    <property type="entry name" value="PATCHED-RELATED, ISOFORM A"/>
    <property type="match status" value="1"/>
</dbReference>
<feature type="transmembrane region" description="Helical" evidence="3">
    <location>
        <begin position="305"/>
        <end position="327"/>
    </location>
</feature>
<feature type="transmembrane region" description="Helical" evidence="3">
    <location>
        <begin position="380"/>
        <end position="399"/>
    </location>
</feature>
<evidence type="ECO:0000256" key="1">
    <source>
        <dbReference type="ARBA" id="ARBA00005585"/>
    </source>
</evidence>
<keyword evidence="3" id="KW-0812">Transmembrane</keyword>
<sequence>MSCIEKFGNTVEHTIGGFFNKVGLSVGNRPRLTILICFLVTALTGYGFTTWETESRQQKLWVPQETQAQDETERYQNYFASNARFNSIIVSGNDGNVLTKNSLVQAMEMHNEIETTVSVVEDKNYTLTDLCVKAGGSCASGFQGVCLCLVNSILKQWNYDLELLKSDNDFMTTLNNYGSKEGLEAVLGNPNFDSNGTLVSAEAFTITYFLESRMEVVDGSEVDPINEAWEETAFLSVAESVDAKYSDINSDYISTRSFSDEFGGAITGDLLLVQISYVIAFLYLGANMGSIKCGTGSRWTMAFSALMVVLLSTGAGFGISSIFGFFFGPVHSLLPFILLGIGVDDAFVIVNAFNRERKVARSKEDNEALAQRCARAMARAGASITVTSLTDLVAFGISATSSLPALASFCAYASFGILFLWIFASTFFPATMVLDERRQRDNRRECLCCLTRKAPLEEDEDTGFEEGAVSRYFRNYHAPAILSVPGKFATLIVFIGLLAFGIFGMLNLSVEDSERSFIPDDSYVNGYFDAADKYYPSTGIELAIVFEGSSDIYASREGLATLDERLAGKSSSPPYIAEPVSDAAYTNIMAGFSSYLKTAGSNVNVTLGSDGWPATEAEFVTALTSYAGFGGAGSQYTRDFVLSADAKSVDAIVVKTEYIRLTKMSGDKVIDDADRQIEAMDATREMVSSWTDLPQHFTYSEKFIGIEGFKVIKKELFLNVGLAILAVAIIVFFTVASPTTSILITLNVAACIIEILGFMYALGIVIDSVSVINMVLAVGLSVDYSAHVGHCFMVKGGEDKNKRALEALADMGASVLNGAISTFLAVVVLLFSSSYVFRVLSTQFALTVGLGVLHGLVALPVMLSVLGPKPFASAEDPDSSGKPANTDKISEDDDLDDA</sequence>
<dbReference type="InterPro" id="IPR053958">
    <property type="entry name" value="HMGCR/SNAP/NPC1-like_SSD"/>
</dbReference>
<dbReference type="PROSITE" id="PS50156">
    <property type="entry name" value="SSD"/>
    <property type="match status" value="1"/>
</dbReference>
<dbReference type="GO" id="GO:0016020">
    <property type="term" value="C:membrane"/>
    <property type="evidence" value="ECO:0007669"/>
    <property type="project" value="TreeGrafter"/>
</dbReference>
<reference evidence="5" key="1">
    <citation type="submission" date="2023-08" db="EMBL/GenBank/DDBJ databases">
        <authorList>
            <person name="Audoor S."/>
            <person name="Bilcke G."/>
        </authorList>
    </citation>
    <scope>NUCLEOTIDE SEQUENCE</scope>
</reference>
<feature type="transmembrane region" description="Helical" evidence="3">
    <location>
        <begin position="411"/>
        <end position="434"/>
    </location>
</feature>
<name>A0AAD2CVC7_9STRA</name>
<feature type="transmembrane region" description="Helical" evidence="3">
    <location>
        <begin position="843"/>
        <end position="866"/>
    </location>
</feature>
<keyword evidence="3" id="KW-1133">Transmembrane helix</keyword>
<evidence type="ECO:0000313" key="5">
    <source>
        <dbReference type="EMBL" id="CAJ1937746.1"/>
    </source>
</evidence>
<comment type="caution">
    <text evidence="5">The sequence shown here is derived from an EMBL/GenBank/DDBJ whole genome shotgun (WGS) entry which is preliminary data.</text>
</comment>
<dbReference type="Gene3D" id="1.20.1640.10">
    <property type="entry name" value="Multidrug efflux transporter AcrB transmembrane domain"/>
    <property type="match status" value="2"/>
</dbReference>
<feature type="region of interest" description="Disordered" evidence="2">
    <location>
        <begin position="872"/>
        <end position="898"/>
    </location>
</feature>
<feature type="transmembrane region" description="Helical" evidence="3">
    <location>
        <begin position="815"/>
        <end position="837"/>
    </location>
</feature>
<evidence type="ECO:0000256" key="2">
    <source>
        <dbReference type="SAM" id="MobiDB-lite"/>
    </source>
</evidence>
<dbReference type="SUPFAM" id="SSF82866">
    <property type="entry name" value="Multidrug efflux transporter AcrB transmembrane domain"/>
    <property type="match status" value="2"/>
</dbReference>
<feature type="transmembrane region" description="Helical" evidence="3">
    <location>
        <begin position="262"/>
        <end position="284"/>
    </location>
</feature>